<proteinExistence type="predicted"/>
<comment type="caution">
    <text evidence="1">The sequence shown here is derived from an EMBL/GenBank/DDBJ whole genome shotgun (WGS) entry which is preliminary data.</text>
</comment>
<dbReference type="Proteomes" id="UP001148629">
    <property type="component" value="Unassembled WGS sequence"/>
</dbReference>
<evidence type="ECO:0000313" key="1">
    <source>
        <dbReference type="EMBL" id="KAJ3531166.1"/>
    </source>
</evidence>
<accession>A0ACC1S389</accession>
<protein>
    <submittedName>
        <fullName evidence="1">Uncharacterized protein</fullName>
    </submittedName>
</protein>
<evidence type="ECO:0000313" key="2">
    <source>
        <dbReference type="Proteomes" id="UP001148629"/>
    </source>
</evidence>
<gene>
    <name evidence="1" type="ORF">NM208_g8997</name>
</gene>
<name>A0ACC1S389_9HYPO</name>
<reference evidence="1" key="1">
    <citation type="submission" date="2022-08" db="EMBL/GenBank/DDBJ databases">
        <title>Genome Sequence of Fusarium decemcellulare.</title>
        <authorList>
            <person name="Buettner E."/>
        </authorList>
    </citation>
    <scope>NUCLEOTIDE SEQUENCE</scope>
    <source>
        <strain evidence="1">Babe19</strain>
    </source>
</reference>
<dbReference type="EMBL" id="JANRMS010001090">
    <property type="protein sequence ID" value="KAJ3531166.1"/>
    <property type="molecule type" value="Genomic_DNA"/>
</dbReference>
<sequence length="253" mass="27952">MFASYCYAGLSHVGRYLATLPPTPWSMAESRYGDAFEQVCSLWPGASHSPAEDIHPAHLGTASHLTRGSLRCLIRSSWLMPEVIQRQRYRGAFATGVGAHCLFGIRKVMAREGDFDFQGLGLGVRSKRANEMRRLAQIVCLRNSGFDEPMKCTDPLKSSAHGLAQETDIWAGPASIQPDALQHLHQQPRDDEAADVNFLGGALLHLPPLPRYQRPWLAFAVNGPVLSGVKLDPETQDMERRPKPEIDIPDTDG</sequence>
<organism evidence="1 2">
    <name type="scientific">Fusarium decemcellulare</name>
    <dbReference type="NCBI Taxonomy" id="57161"/>
    <lineage>
        <taxon>Eukaryota</taxon>
        <taxon>Fungi</taxon>
        <taxon>Dikarya</taxon>
        <taxon>Ascomycota</taxon>
        <taxon>Pezizomycotina</taxon>
        <taxon>Sordariomycetes</taxon>
        <taxon>Hypocreomycetidae</taxon>
        <taxon>Hypocreales</taxon>
        <taxon>Nectriaceae</taxon>
        <taxon>Fusarium</taxon>
        <taxon>Fusarium decemcellulare species complex</taxon>
    </lineage>
</organism>
<keyword evidence="2" id="KW-1185">Reference proteome</keyword>